<evidence type="ECO:0000256" key="1">
    <source>
        <dbReference type="ARBA" id="ARBA00022572"/>
    </source>
</evidence>
<dbReference type="GO" id="GO:0005615">
    <property type="term" value="C:extracellular space"/>
    <property type="evidence" value="ECO:0007669"/>
    <property type="project" value="TreeGrafter"/>
</dbReference>
<evidence type="ECO:0000313" key="8">
    <source>
        <dbReference type="EMBL" id="CAH1269016.1"/>
    </source>
</evidence>
<keyword evidence="1" id="KW-0420">Kringle</keyword>
<keyword evidence="4" id="KW-0732">Signal</keyword>
<dbReference type="Proteomes" id="UP000838412">
    <property type="component" value="Chromosome 7"/>
</dbReference>
<dbReference type="SUPFAM" id="SSF49854">
    <property type="entry name" value="Spermadhesin, CUB domain"/>
    <property type="match status" value="1"/>
</dbReference>
<dbReference type="InterPro" id="IPR036436">
    <property type="entry name" value="Disintegrin_dom_sf"/>
</dbReference>
<accession>A0A8K0A6F9</accession>
<dbReference type="InterPro" id="IPR000001">
    <property type="entry name" value="Kringle"/>
</dbReference>
<feature type="domain" description="Kringle" evidence="7">
    <location>
        <begin position="505"/>
        <end position="586"/>
    </location>
</feature>
<dbReference type="SUPFAM" id="SSF57440">
    <property type="entry name" value="Kringle-like"/>
    <property type="match status" value="2"/>
</dbReference>
<dbReference type="InterPro" id="IPR038178">
    <property type="entry name" value="Kringle_sf"/>
</dbReference>
<dbReference type="SUPFAM" id="SSF55486">
    <property type="entry name" value="Metalloproteases ('zincins'), catalytic domain"/>
    <property type="match status" value="1"/>
</dbReference>
<dbReference type="GO" id="GO:0004222">
    <property type="term" value="F:metalloendopeptidase activity"/>
    <property type="evidence" value="ECO:0007669"/>
    <property type="project" value="InterPro"/>
</dbReference>
<dbReference type="InterPro" id="IPR013806">
    <property type="entry name" value="Kringle-like"/>
</dbReference>
<dbReference type="InterPro" id="IPR050759">
    <property type="entry name" value="Serine_protease_kringle"/>
</dbReference>
<dbReference type="FunFam" id="2.40.20.10:FF:000025">
    <property type="entry name" value="Plasminogen"/>
    <property type="match status" value="2"/>
</dbReference>
<dbReference type="Pfam" id="PF00431">
    <property type="entry name" value="CUB"/>
    <property type="match status" value="1"/>
</dbReference>
<dbReference type="InterPro" id="IPR000859">
    <property type="entry name" value="CUB_dom"/>
</dbReference>
<feature type="signal peptide" evidence="4">
    <location>
        <begin position="1"/>
        <end position="19"/>
    </location>
</feature>
<gene>
    <name evidence="8" type="primary">HGF</name>
    <name evidence="8" type="ORF">BLAG_LOCUS21777</name>
</gene>
<reference evidence="8" key="1">
    <citation type="submission" date="2022-01" db="EMBL/GenBank/DDBJ databases">
        <authorList>
            <person name="Braso-Vives M."/>
        </authorList>
    </citation>
    <scope>NUCLEOTIDE SEQUENCE</scope>
</reference>
<evidence type="ECO:0000256" key="2">
    <source>
        <dbReference type="ARBA" id="ARBA00023157"/>
    </source>
</evidence>
<dbReference type="Gene3D" id="2.60.120.290">
    <property type="entry name" value="Spermadhesin, CUB domain"/>
    <property type="match status" value="1"/>
</dbReference>
<dbReference type="Gene3D" id="3.40.390.10">
    <property type="entry name" value="Collagenase (Catalytic Domain)"/>
    <property type="match status" value="1"/>
</dbReference>
<dbReference type="PANTHER" id="PTHR24261">
    <property type="entry name" value="PLASMINOGEN-RELATED"/>
    <property type="match status" value="1"/>
</dbReference>
<dbReference type="CDD" id="cd00108">
    <property type="entry name" value="KR"/>
    <property type="match status" value="2"/>
</dbReference>
<dbReference type="PROSITE" id="PS00021">
    <property type="entry name" value="KRINGLE_1"/>
    <property type="match status" value="1"/>
</dbReference>
<evidence type="ECO:0000256" key="4">
    <source>
        <dbReference type="SAM" id="SignalP"/>
    </source>
</evidence>
<feature type="domain" description="Disintegrin" evidence="6">
    <location>
        <begin position="304"/>
        <end position="362"/>
    </location>
</feature>
<name>A0A8K0A6F9_BRALA</name>
<dbReference type="PANTHER" id="PTHR24261:SF7">
    <property type="entry name" value="KRINGLE DOMAIN-CONTAINING PROTEIN"/>
    <property type="match status" value="1"/>
</dbReference>
<feature type="region of interest" description="Disordered" evidence="3">
    <location>
        <begin position="533"/>
        <end position="556"/>
    </location>
</feature>
<organism evidence="8 9">
    <name type="scientific">Branchiostoma lanceolatum</name>
    <name type="common">Common lancelet</name>
    <name type="synonym">Amphioxus lanceolatum</name>
    <dbReference type="NCBI Taxonomy" id="7740"/>
    <lineage>
        <taxon>Eukaryota</taxon>
        <taxon>Metazoa</taxon>
        <taxon>Chordata</taxon>
        <taxon>Cephalochordata</taxon>
        <taxon>Leptocardii</taxon>
        <taxon>Amphioxiformes</taxon>
        <taxon>Branchiostomatidae</taxon>
        <taxon>Branchiostoma</taxon>
    </lineage>
</organism>
<feature type="domain" description="Kringle" evidence="7">
    <location>
        <begin position="603"/>
        <end position="686"/>
    </location>
</feature>
<dbReference type="Gene3D" id="2.40.20.10">
    <property type="entry name" value="Plasminogen Kringle 4"/>
    <property type="match status" value="2"/>
</dbReference>
<dbReference type="SMART" id="SM00130">
    <property type="entry name" value="KR"/>
    <property type="match status" value="2"/>
</dbReference>
<dbReference type="InterPro" id="IPR035914">
    <property type="entry name" value="Sperma_CUB_dom_sf"/>
</dbReference>
<evidence type="ECO:0000256" key="3">
    <source>
        <dbReference type="SAM" id="MobiDB-lite"/>
    </source>
</evidence>
<feature type="chain" id="PRO_5035434341" evidence="4">
    <location>
        <begin position="20"/>
        <end position="690"/>
    </location>
</feature>
<dbReference type="FunFam" id="2.60.120.290:FF:000120">
    <property type="entry name" value="Uncharacterized protein"/>
    <property type="match status" value="1"/>
</dbReference>
<evidence type="ECO:0000313" key="9">
    <source>
        <dbReference type="Proteomes" id="UP000838412"/>
    </source>
</evidence>
<evidence type="ECO:0000259" key="6">
    <source>
        <dbReference type="SMART" id="SM00050"/>
    </source>
</evidence>
<dbReference type="Pfam" id="PF00051">
    <property type="entry name" value="Kringle"/>
    <property type="match status" value="2"/>
</dbReference>
<dbReference type="InterPro" id="IPR001762">
    <property type="entry name" value="Disintegrin_dom"/>
</dbReference>
<dbReference type="InterPro" id="IPR018056">
    <property type="entry name" value="Kringle_CS"/>
</dbReference>
<protein>
    <submittedName>
        <fullName evidence="8">HGF protein</fullName>
    </submittedName>
</protein>
<keyword evidence="2" id="KW-1015">Disulfide bond</keyword>
<dbReference type="InterPro" id="IPR001590">
    <property type="entry name" value="Peptidase_M12B"/>
</dbReference>
<dbReference type="Gene3D" id="4.10.70.10">
    <property type="entry name" value="Disintegrin domain"/>
    <property type="match status" value="1"/>
</dbReference>
<dbReference type="SMART" id="SM00050">
    <property type="entry name" value="DISIN"/>
    <property type="match status" value="1"/>
</dbReference>
<dbReference type="SMART" id="SM00042">
    <property type="entry name" value="CUB"/>
    <property type="match status" value="1"/>
</dbReference>
<evidence type="ECO:0000259" key="7">
    <source>
        <dbReference type="SMART" id="SM00130"/>
    </source>
</evidence>
<dbReference type="InterPro" id="IPR024079">
    <property type="entry name" value="MetalloPept_cat_dom_sf"/>
</dbReference>
<dbReference type="GO" id="GO:0005102">
    <property type="term" value="F:signaling receptor binding"/>
    <property type="evidence" value="ECO:0007669"/>
    <property type="project" value="TreeGrafter"/>
</dbReference>
<dbReference type="GO" id="GO:0006508">
    <property type="term" value="P:proteolysis"/>
    <property type="evidence" value="ECO:0007669"/>
    <property type="project" value="InterPro"/>
</dbReference>
<dbReference type="SUPFAM" id="SSF57552">
    <property type="entry name" value="Blood coagulation inhibitor (disintegrin)"/>
    <property type="match status" value="1"/>
</dbReference>
<dbReference type="EMBL" id="OV696692">
    <property type="protein sequence ID" value="CAH1269016.1"/>
    <property type="molecule type" value="Genomic_DNA"/>
</dbReference>
<proteinExistence type="predicted"/>
<feature type="domain" description="CUB" evidence="5">
    <location>
        <begin position="378"/>
        <end position="494"/>
    </location>
</feature>
<dbReference type="PRINTS" id="PR00018">
    <property type="entry name" value="KRINGLE"/>
</dbReference>
<evidence type="ECO:0000259" key="5">
    <source>
        <dbReference type="SMART" id="SM00042"/>
    </source>
</evidence>
<keyword evidence="9" id="KW-1185">Reference proteome</keyword>
<dbReference type="Pfam" id="PF01421">
    <property type="entry name" value="Reprolysin"/>
    <property type="match status" value="1"/>
</dbReference>
<dbReference type="AlphaFoldDB" id="A0A8K0A6F9"/>
<sequence length="690" mass="77872">MAVWIGILLMAAFLSSIEASIIKPAAPSDPNKLQDIPFWNKSRLCNYHECFSKLKTWPEVPYYLVKDGHFLVDWTTKYIRISLTYNKNAFEKVFKKDRQAVENHAMEMISILDKVHAYRTINFRVLLTDVEILEDFWPGETENPHLYDYLKPKVRQHIWNKLQSSAKKFDTAAFITGPPFYSGSRAIGHAMGDLCEVFNVNDYPFIVIGYSKLLSGRPADLLGIMTHEMGHQFHLGHPADPLEGGEDPCPTMKLFGSSCTMKSNGYPKSFGQDFFRKIKTRDLTCLDRKPPQSEVFKCGNGILDKGEECDCGSSQNCLLHDPCCDGQICKLKRGSQCAEGQKCCKNCKMDMESCPVGSPTSSKRRLWLPLEYTSTYKEITSPSSGFIEAIPSGKFTPQNEVFSWLLRAPAGKRIRLTLFVPQMSTDSDLAFDVWIGCPYDWIEVRDGAKATSSLIGRYCTPLRNPIMSSSNELLVRLRSDSSFDSHFVIGYEFDPQGAKDVSGPPECQTGNGRSYRGAWSITESARLCQRWDSQTPHSHANTPARKPSQGLDNNYCRNPDGENSVWCYTTDPGKRWERCPVPKCDAVLLNVGPEVQDVLKDAGECYTGRGDSYRGTTSLTWTGHTCQEWSSQKPHAHKYTPERHPTSDLTKNYCRNPNPVHDHAPWCYTTSPSKRWTYCAIPKCLKGKGT</sequence>
<dbReference type="OrthoDB" id="7357196at2759"/>
<dbReference type="CDD" id="cd00041">
    <property type="entry name" value="CUB"/>
    <property type="match status" value="1"/>
</dbReference>